<evidence type="ECO:0000259" key="5">
    <source>
        <dbReference type="PROSITE" id="PS50931"/>
    </source>
</evidence>
<dbReference type="RefSeq" id="WP_210824623.1">
    <property type="nucleotide sequence ID" value="NZ_JAGPWB010000013.1"/>
</dbReference>
<dbReference type="Gene3D" id="1.10.10.10">
    <property type="entry name" value="Winged helix-like DNA-binding domain superfamily/Winged helix DNA-binding domain"/>
    <property type="match status" value="1"/>
</dbReference>
<evidence type="ECO:0000256" key="3">
    <source>
        <dbReference type="ARBA" id="ARBA00023125"/>
    </source>
</evidence>
<dbReference type="PANTHER" id="PTHR30419:SF8">
    <property type="entry name" value="NITROGEN ASSIMILATION TRANSCRIPTIONAL ACTIVATOR-RELATED"/>
    <property type="match status" value="1"/>
</dbReference>
<accession>A0A7Y8GZT0</accession>
<gene>
    <name evidence="6" type="ORF">F3K02_19535</name>
</gene>
<dbReference type="InterPro" id="IPR036390">
    <property type="entry name" value="WH_DNA-bd_sf"/>
</dbReference>
<dbReference type="InterPro" id="IPR005119">
    <property type="entry name" value="LysR_subst-bd"/>
</dbReference>
<dbReference type="GO" id="GO:0005829">
    <property type="term" value="C:cytosol"/>
    <property type="evidence" value="ECO:0007669"/>
    <property type="project" value="TreeGrafter"/>
</dbReference>
<dbReference type="SUPFAM" id="SSF46785">
    <property type="entry name" value="Winged helix' DNA-binding domain"/>
    <property type="match status" value="1"/>
</dbReference>
<dbReference type="GO" id="GO:0003677">
    <property type="term" value="F:DNA binding"/>
    <property type="evidence" value="ECO:0007669"/>
    <property type="project" value="UniProtKB-KW"/>
</dbReference>
<dbReference type="Proteomes" id="UP000545507">
    <property type="component" value="Unassembled WGS sequence"/>
</dbReference>
<evidence type="ECO:0000256" key="4">
    <source>
        <dbReference type="ARBA" id="ARBA00023163"/>
    </source>
</evidence>
<dbReference type="PRINTS" id="PR00039">
    <property type="entry name" value="HTHLYSR"/>
</dbReference>
<dbReference type="PANTHER" id="PTHR30419">
    <property type="entry name" value="HTH-TYPE TRANSCRIPTIONAL REGULATOR YBHD"/>
    <property type="match status" value="1"/>
</dbReference>
<sequence>MAFTIRPMKMHQIRDFIAVANTGSLRSAARSLNLAQPTLSKSIRQLEEDLGAVLINRSAKGVSLTPSGAAFLVRAELAWHELDRGKNEVNQLSRSGRSTVAIGVSGAPSLIGLADAMRTFRKEMPDVYVRVTTGNFPSVLPELQAGTLDFSIGPRPTFGLGEAFLVSTILKETRVVVCSRKHPLRHAQSLRQLINADWVLTGATGQPMREYERFFSAHGLNAPTPVMQCEYVTALLALLAGNDLLALLPDQWVNSGVTNGLLQKVPIQERATETEICLVHRSASSLTPAARHLLKLLKREFEYHRNRNP</sequence>
<keyword evidence="4" id="KW-0804">Transcription</keyword>
<dbReference type="GO" id="GO:0003700">
    <property type="term" value="F:DNA-binding transcription factor activity"/>
    <property type="evidence" value="ECO:0007669"/>
    <property type="project" value="InterPro"/>
</dbReference>
<dbReference type="EMBL" id="VYGV01000016">
    <property type="protein sequence ID" value="NWF47423.1"/>
    <property type="molecule type" value="Genomic_DNA"/>
</dbReference>
<dbReference type="Pfam" id="PF00126">
    <property type="entry name" value="HTH_1"/>
    <property type="match status" value="1"/>
</dbReference>
<dbReference type="PROSITE" id="PS50931">
    <property type="entry name" value="HTH_LYSR"/>
    <property type="match status" value="1"/>
</dbReference>
<reference evidence="6 7" key="1">
    <citation type="submission" date="2019-09" db="EMBL/GenBank/DDBJ databases">
        <title>Hydrogenophaga aromatica sp. nov., isolated from a para-xylene-degrading enrichment culture.</title>
        <authorList>
            <person name="Tancsics A."/>
            <person name="Banerjee S."/>
        </authorList>
    </citation>
    <scope>NUCLEOTIDE SEQUENCE [LARGE SCALE GENOMIC DNA]</scope>
    <source>
        <strain evidence="6 7">D2P1</strain>
    </source>
</reference>
<dbReference type="InterPro" id="IPR050950">
    <property type="entry name" value="HTH-type_LysR_regulators"/>
</dbReference>
<evidence type="ECO:0000256" key="1">
    <source>
        <dbReference type="ARBA" id="ARBA00009437"/>
    </source>
</evidence>
<dbReference type="SUPFAM" id="SSF53850">
    <property type="entry name" value="Periplasmic binding protein-like II"/>
    <property type="match status" value="1"/>
</dbReference>
<dbReference type="InterPro" id="IPR000847">
    <property type="entry name" value="LysR_HTH_N"/>
</dbReference>
<keyword evidence="2" id="KW-0805">Transcription regulation</keyword>
<comment type="similarity">
    <text evidence="1">Belongs to the LysR transcriptional regulatory family.</text>
</comment>
<comment type="caution">
    <text evidence="6">The sequence shown here is derived from an EMBL/GenBank/DDBJ whole genome shotgun (WGS) entry which is preliminary data.</text>
</comment>
<dbReference type="Pfam" id="PF03466">
    <property type="entry name" value="LysR_substrate"/>
    <property type="match status" value="1"/>
</dbReference>
<proteinExistence type="inferred from homology"/>
<organism evidence="6 7">
    <name type="scientific">Hydrogenophaga aromaticivorans</name>
    <dbReference type="NCBI Taxonomy" id="2610898"/>
    <lineage>
        <taxon>Bacteria</taxon>
        <taxon>Pseudomonadati</taxon>
        <taxon>Pseudomonadota</taxon>
        <taxon>Betaproteobacteria</taxon>
        <taxon>Burkholderiales</taxon>
        <taxon>Comamonadaceae</taxon>
        <taxon>Hydrogenophaga</taxon>
    </lineage>
</organism>
<feature type="domain" description="HTH lysR-type" evidence="5">
    <location>
        <begin position="8"/>
        <end position="65"/>
    </location>
</feature>
<name>A0A7Y8GZT0_9BURK</name>
<evidence type="ECO:0000256" key="2">
    <source>
        <dbReference type="ARBA" id="ARBA00023015"/>
    </source>
</evidence>
<dbReference type="FunFam" id="1.10.10.10:FF:000001">
    <property type="entry name" value="LysR family transcriptional regulator"/>
    <property type="match status" value="1"/>
</dbReference>
<dbReference type="InterPro" id="IPR036388">
    <property type="entry name" value="WH-like_DNA-bd_sf"/>
</dbReference>
<keyword evidence="7" id="KW-1185">Reference proteome</keyword>
<keyword evidence="3" id="KW-0238">DNA-binding</keyword>
<dbReference type="Gene3D" id="3.40.190.290">
    <property type="match status" value="1"/>
</dbReference>
<evidence type="ECO:0000313" key="6">
    <source>
        <dbReference type="EMBL" id="NWF47423.1"/>
    </source>
</evidence>
<evidence type="ECO:0000313" key="7">
    <source>
        <dbReference type="Proteomes" id="UP000545507"/>
    </source>
</evidence>
<dbReference type="AlphaFoldDB" id="A0A7Y8GZT0"/>
<protein>
    <submittedName>
        <fullName evidence="6">LysR family transcriptional regulator</fullName>
    </submittedName>
</protein>